<sequence>MALYFRRYKIRRPFKPRTKGLSETMLDEEEARKKAAEKAAEEHEAKLARIEGRESIQQRATRWMRRFGQSQENDRCSSPSIAPTALGIASGRDDGRENGVSPPHSPSPAAEAVETARVILRPSSAPPVLGPAPVRERVERSLGAEWEGDWTVVLEDYE</sequence>
<organism evidence="3 4">
    <name type="scientific">Ampelomyces quisqualis</name>
    <name type="common">Powdery mildew agent</name>
    <dbReference type="NCBI Taxonomy" id="50730"/>
    <lineage>
        <taxon>Eukaryota</taxon>
        <taxon>Fungi</taxon>
        <taxon>Dikarya</taxon>
        <taxon>Ascomycota</taxon>
        <taxon>Pezizomycotina</taxon>
        <taxon>Dothideomycetes</taxon>
        <taxon>Pleosporomycetidae</taxon>
        <taxon>Pleosporales</taxon>
        <taxon>Pleosporineae</taxon>
        <taxon>Phaeosphaeriaceae</taxon>
        <taxon>Ampelomyces</taxon>
    </lineage>
</organism>
<protein>
    <submittedName>
        <fullName evidence="3">Uncharacterized protein</fullName>
    </submittedName>
</protein>
<reference evidence="3" key="1">
    <citation type="journal article" date="2020" name="Stud. Mycol.">
        <title>101 Dothideomycetes genomes: a test case for predicting lifestyles and emergence of pathogens.</title>
        <authorList>
            <person name="Haridas S."/>
            <person name="Albert R."/>
            <person name="Binder M."/>
            <person name="Bloem J."/>
            <person name="Labutti K."/>
            <person name="Salamov A."/>
            <person name="Andreopoulos B."/>
            <person name="Baker S."/>
            <person name="Barry K."/>
            <person name="Bills G."/>
            <person name="Bluhm B."/>
            <person name="Cannon C."/>
            <person name="Castanera R."/>
            <person name="Culley D."/>
            <person name="Daum C."/>
            <person name="Ezra D."/>
            <person name="Gonzalez J."/>
            <person name="Henrissat B."/>
            <person name="Kuo A."/>
            <person name="Liang C."/>
            <person name="Lipzen A."/>
            <person name="Lutzoni F."/>
            <person name="Magnuson J."/>
            <person name="Mondo S."/>
            <person name="Nolan M."/>
            <person name="Ohm R."/>
            <person name="Pangilinan J."/>
            <person name="Park H.-J."/>
            <person name="Ramirez L."/>
            <person name="Alfaro M."/>
            <person name="Sun H."/>
            <person name="Tritt A."/>
            <person name="Yoshinaga Y."/>
            <person name="Zwiers L.-H."/>
            <person name="Turgeon B."/>
            <person name="Goodwin S."/>
            <person name="Spatafora J."/>
            <person name="Crous P."/>
            <person name="Grigoriev I."/>
        </authorList>
    </citation>
    <scope>NUCLEOTIDE SEQUENCE</scope>
    <source>
        <strain evidence="3">HMLAC05119</strain>
    </source>
</reference>
<name>A0A6A5QH09_AMPQU</name>
<feature type="compositionally biased region" description="Polar residues" evidence="2">
    <location>
        <begin position="68"/>
        <end position="81"/>
    </location>
</feature>
<dbReference type="AlphaFoldDB" id="A0A6A5QH09"/>
<dbReference type="EMBL" id="ML979137">
    <property type="protein sequence ID" value="KAF1914855.1"/>
    <property type="molecule type" value="Genomic_DNA"/>
</dbReference>
<dbReference type="Proteomes" id="UP000800096">
    <property type="component" value="Unassembled WGS sequence"/>
</dbReference>
<gene>
    <name evidence="3" type="ORF">BDU57DRAFT_540725</name>
</gene>
<evidence type="ECO:0000256" key="2">
    <source>
        <dbReference type="SAM" id="MobiDB-lite"/>
    </source>
</evidence>
<evidence type="ECO:0000256" key="1">
    <source>
        <dbReference type="SAM" id="Coils"/>
    </source>
</evidence>
<evidence type="ECO:0000313" key="3">
    <source>
        <dbReference type="EMBL" id="KAF1914855.1"/>
    </source>
</evidence>
<proteinExistence type="predicted"/>
<evidence type="ECO:0000313" key="4">
    <source>
        <dbReference type="Proteomes" id="UP000800096"/>
    </source>
</evidence>
<keyword evidence="1" id="KW-0175">Coiled coil</keyword>
<keyword evidence="4" id="KW-1185">Reference proteome</keyword>
<feature type="coiled-coil region" evidence="1">
    <location>
        <begin position="26"/>
        <end position="53"/>
    </location>
</feature>
<feature type="region of interest" description="Disordered" evidence="2">
    <location>
        <begin position="67"/>
        <end position="112"/>
    </location>
</feature>
<accession>A0A6A5QH09</accession>